<reference evidence="8" key="1">
    <citation type="submission" date="2019-02" db="EMBL/GenBank/DDBJ databases">
        <authorList>
            <person name="Gruber-Vodicka R. H."/>
            <person name="Seah K. B. B."/>
        </authorList>
    </citation>
    <scope>NUCLEOTIDE SEQUENCE</scope>
    <source>
        <strain evidence="8">BECK_BY1</strain>
    </source>
</reference>
<dbReference type="GO" id="GO:0051603">
    <property type="term" value="P:proteolysis involved in protein catabolic process"/>
    <property type="evidence" value="ECO:0007669"/>
    <property type="project" value="TreeGrafter"/>
</dbReference>
<organism evidence="8">
    <name type="scientific">Candidatus Kentrum sp. TUN</name>
    <dbReference type="NCBI Taxonomy" id="2126343"/>
    <lineage>
        <taxon>Bacteria</taxon>
        <taxon>Pseudomonadati</taxon>
        <taxon>Pseudomonadota</taxon>
        <taxon>Gammaproteobacteria</taxon>
        <taxon>Candidatus Kentrum</taxon>
    </lineage>
</organism>
<evidence type="ECO:0000256" key="3">
    <source>
        <dbReference type="ARBA" id="ARBA00022801"/>
    </source>
</evidence>
<dbReference type="Pfam" id="PF01435">
    <property type="entry name" value="Peptidase_M48"/>
    <property type="match status" value="1"/>
</dbReference>
<evidence type="ECO:0000256" key="4">
    <source>
        <dbReference type="ARBA" id="ARBA00022833"/>
    </source>
</evidence>
<sequence>MIIHAPAVRKRLQRIIDKLKTAANQAQTKITLYIVGSPEINALAIPPGDIFLTSGLLNTLNSRDELAAVLAHEIDHLFQHDAAAKLLGRDKTGKKAFFIGLGTTVIGSAIAAGSTDIAARNPTTSTLTSLVRDISAKGIHATSLSVAESLGRGMVGGYSQETELRADRNSARYLLAAGYDVDAALRMLKKLEVVREKAEMRDEARASRLVNARPGLEARIEQMQKTIKKIRTSGNKH</sequence>
<keyword evidence="3 6" id="KW-0378">Hydrolase</keyword>
<feature type="domain" description="Peptidase M48" evidence="7">
    <location>
        <begin position="8"/>
        <end position="226"/>
    </location>
</feature>
<evidence type="ECO:0000313" key="8">
    <source>
        <dbReference type="EMBL" id="VFK61495.1"/>
    </source>
</evidence>
<proteinExistence type="inferred from homology"/>
<keyword evidence="2" id="KW-0479">Metal-binding</keyword>
<name>A0A451A617_9GAMM</name>
<protein>
    <submittedName>
        <fullName evidence="8">Peptidase family M48</fullName>
    </submittedName>
</protein>
<evidence type="ECO:0000259" key="7">
    <source>
        <dbReference type="Pfam" id="PF01435"/>
    </source>
</evidence>
<gene>
    <name evidence="8" type="ORF">BECKTUN1418D_GA0071000_11532</name>
</gene>
<dbReference type="PANTHER" id="PTHR22726:SF1">
    <property type="entry name" value="METALLOENDOPEPTIDASE OMA1, MITOCHONDRIAL"/>
    <property type="match status" value="1"/>
</dbReference>
<evidence type="ECO:0000256" key="5">
    <source>
        <dbReference type="ARBA" id="ARBA00023049"/>
    </source>
</evidence>
<evidence type="ECO:0000256" key="2">
    <source>
        <dbReference type="ARBA" id="ARBA00022723"/>
    </source>
</evidence>
<keyword evidence="1 6" id="KW-0645">Protease</keyword>
<keyword evidence="4 6" id="KW-0862">Zinc</keyword>
<dbReference type="InterPro" id="IPR001915">
    <property type="entry name" value="Peptidase_M48"/>
</dbReference>
<dbReference type="GO" id="GO:0046872">
    <property type="term" value="F:metal ion binding"/>
    <property type="evidence" value="ECO:0007669"/>
    <property type="project" value="UniProtKB-KW"/>
</dbReference>
<comment type="cofactor">
    <cofactor evidence="6">
        <name>Zn(2+)</name>
        <dbReference type="ChEBI" id="CHEBI:29105"/>
    </cofactor>
    <text evidence="6">Binds 1 zinc ion per subunit.</text>
</comment>
<dbReference type="PANTHER" id="PTHR22726">
    <property type="entry name" value="METALLOENDOPEPTIDASE OMA1"/>
    <property type="match status" value="1"/>
</dbReference>
<keyword evidence="5 6" id="KW-0482">Metalloprotease</keyword>
<evidence type="ECO:0000256" key="1">
    <source>
        <dbReference type="ARBA" id="ARBA00022670"/>
    </source>
</evidence>
<accession>A0A451A617</accession>
<dbReference type="Gene3D" id="3.30.2010.10">
    <property type="entry name" value="Metalloproteases ('zincins'), catalytic domain"/>
    <property type="match status" value="1"/>
</dbReference>
<evidence type="ECO:0000256" key="6">
    <source>
        <dbReference type="RuleBase" id="RU003983"/>
    </source>
</evidence>
<dbReference type="AlphaFoldDB" id="A0A451A617"/>
<dbReference type="GO" id="GO:0004222">
    <property type="term" value="F:metalloendopeptidase activity"/>
    <property type="evidence" value="ECO:0007669"/>
    <property type="project" value="InterPro"/>
</dbReference>
<comment type="similarity">
    <text evidence="6">Belongs to the peptidase M48 family.</text>
</comment>
<dbReference type="CDD" id="cd07324">
    <property type="entry name" value="M48C_Oma1-like"/>
    <property type="match status" value="1"/>
</dbReference>
<dbReference type="GO" id="GO:0016020">
    <property type="term" value="C:membrane"/>
    <property type="evidence" value="ECO:0007669"/>
    <property type="project" value="TreeGrafter"/>
</dbReference>
<dbReference type="EMBL" id="CAADFX010000153">
    <property type="protein sequence ID" value="VFK61495.1"/>
    <property type="molecule type" value="Genomic_DNA"/>
</dbReference>
<dbReference type="InterPro" id="IPR051156">
    <property type="entry name" value="Mito/Outer_Membr_Metalloprot"/>
</dbReference>